<dbReference type="GO" id="GO:0046872">
    <property type="term" value="F:metal ion binding"/>
    <property type="evidence" value="ECO:0007669"/>
    <property type="project" value="UniProtKB-KW"/>
</dbReference>
<protein>
    <recommendedName>
        <fullName evidence="4">6-phosphofructokinase</fullName>
        <ecNumber evidence="4">2.7.1.11</ecNumber>
    </recommendedName>
</protein>
<dbReference type="HAMAP" id="MF_01976">
    <property type="entry name" value="Phosphofructokinase_III"/>
    <property type="match status" value="1"/>
</dbReference>
<dbReference type="GO" id="GO:0016208">
    <property type="term" value="F:AMP binding"/>
    <property type="evidence" value="ECO:0007669"/>
    <property type="project" value="TreeGrafter"/>
</dbReference>
<dbReference type="GO" id="GO:0005524">
    <property type="term" value="F:ATP binding"/>
    <property type="evidence" value="ECO:0007669"/>
    <property type="project" value="InterPro"/>
</dbReference>
<dbReference type="InterPro" id="IPR000023">
    <property type="entry name" value="Phosphofructokinase_dom"/>
</dbReference>
<evidence type="ECO:0000256" key="7">
    <source>
        <dbReference type="ARBA" id="ARBA00022723"/>
    </source>
</evidence>
<name>A0A484H5R5_9ZZZZ</name>
<dbReference type="PANTHER" id="PTHR13697:SF52">
    <property type="entry name" value="ATP-DEPENDENT 6-PHOSPHOFRUCTOKINASE 3"/>
    <property type="match status" value="1"/>
</dbReference>
<dbReference type="Pfam" id="PF00365">
    <property type="entry name" value="PFK"/>
    <property type="match status" value="1"/>
</dbReference>
<dbReference type="GO" id="GO:0047334">
    <property type="term" value="F:diphosphate-fructose-6-phosphate 1-phosphotransferase activity"/>
    <property type="evidence" value="ECO:0007669"/>
    <property type="project" value="InterPro"/>
</dbReference>
<reference evidence="12" key="1">
    <citation type="submission" date="2018-10" db="EMBL/GenBank/DDBJ databases">
        <authorList>
            <person name="Gruber-Vodicka H."/>
            <person name="Jaeckle O."/>
        </authorList>
    </citation>
    <scope>NUCLEOTIDE SEQUENCE</scope>
</reference>
<dbReference type="InterPro" id="IPR012003">
    <property type="entry name" value="ATP_PFK_prok-type"/>
</dbReference>
<dbReference type="EMBL" id="LR026963">
    <property type="protein sequence ID" value="VBB69397.1"/>
    <property type="molecule type" value="Genomic_DNA"/>
</dbReference>
<evidence type="ECO:0000256" key="9">
    <source>
        <dbReference type="ARBA" id="ARBA00022842"/>
    </source>
</evidence>
<dbReference type="UniPathway" id="UPA00109">
    <property type="reaction ID" value="UER00182"/>
</dbReference>
<dbReference type="SUPFAM" id="SSF53784">
    <property type="entry name" value="Phosphofructokinase"/>
    <property type="match status" value="1"/>
</dbReference>
<proteinExistence type="inferred from homology"/>
<dbReference type="InterPro" id="IPR022953">
    <property type="entry name" value="ATP_PFK"/>
</dbReference>
<comment type="pathway">
    <text evidence="3">Carbohydrate degradation; glycolysis; D-glyceraldehyde 3-phosphate and glycerone phosphate from D-glucose: step 3/4.</text>
</comment>
<evidence type="ECO:0000256" key="6">
    <source>
        <dbReference type="ARBA" id="ARBA00022679"/>
    </source>
</evidence>
<dbReference type="GO" id="GO:0048029">
    <property type="term" value="F:monosaccharide binding"/>
    <property type="evidence" value="ECO:0007669"/>
    <property type="project" value="TreeGrafter"/>
</dbReference>
<organism evidence="12">
    <name type="scientific">invertebrate metagenome</name>
    <dbReference type="NCBI Taxonomy" id="1711999"/>
    <lineage>
        <taxon>unclassified sequences</taxon>
        <taxon>metagenomes</taxon>
        <taxon>organismal metagenomes</taxon>
    </lineage>
</organism>
<dbReference type="GO" id="GO:0005945">
    <property type="term" value="C:6-phosphofructokinase complex"/>
    <property type="evidence" value="ECO:0007669"/>
    <property type="project" value="TreeGrafter"/>
</dbReference>
<keyword evidence="10" id="KW-0324">Glycolysis</keyword>
<evidence type="ECO:0000256" key="4">
    <source>
        <dbReference type="ARBA" id="ARBA00012055"/>
    </source>
</evidence>
<dbReference type="PRINTS" id="PR00476">
    <property type="entry name" value="PHFRCTKINASE"/>
</dbReference>
<feature type="domain" description="Phosphofructokinase" evidence="11">
    <location>
        <begin position="6"/>
        <end position="311"/>
    </location>
</feature>
<dbReference type="Gene3D" id="3.40.50.460">
    <property type="entry name" value="Phosphofructokinase domain"/>
    <property type="match status" value="1"/>
</dbReference>
<dbReference type="PANTHER" id="PTHR13697">
    <property type="entry name" value="PHOSPHOFRUCTOKINASE"/>
    <property type="match status" value="1"/>
</dbReference>
<evidence type="ECO:0000256" key="1">
    <source>
        <dbReference type="ARBA" id="ARBA00001946"/>
    </source>
</evidence>
<accession>A0A484H5R5</accession>
<evidence type="ECO:0000256" key="5">
    <source>
        <dbReference type="ARBA" id="ARBA00022490"/>
    </source>
</evidence>
<dbReference type="AlphaFoldDB" id="A0A484H5R5"/>
<dbReference type="Gene3D" id="3.40.50.450">
    <property type="match status" value="1"/>
</dbReference>
<dbReference type="NCBIfam" id="NF002872">
    <property type="entry name" value="PRK03202.1"/>
    <property type="match status" value="1"/>
</dbReference>
<dbReference type="GO" id="GO:0042802">
    <property type="term" value="F:identical protein binding"/>
    <property type="evidence" value="ECO:0007669"/>
    <property type="project" value="TreeGrafter"/>
</dbReference>
<evidence type="ECO:0000259" key="11">
    <source>
        <dbReference type="Pfam" id="PF00365"/>
    </source>
</evidence>
<keyword evidence="8 12" id="KW-0418">Kinase</keyword>
<dbReference type="GO" id="GO:0070095">
    <property type="term" value="F:fructose-6-phosphate binding"/>
    <property type="evidence" value="ECO:0007669"/>
    <property type="project" value="TreeGrafter"/>
</dbReference>
<evidence type="ECO:0000256" key="8">
    <source>
        <dbReference type="ARBA" id="ARBA00022777"/>
    </source>
</evidence>
<keyword evidence="5" id="KW-0963">Cytoplasm</keyword>
<dbReference type="GO" id="GO:0030388">
    <property type="term" value="P:fructose 1,6-bisphosphate metabolic process"/>
    <property type="evidence" value="ECO:0007669"/>
    <property type="project" value="TreeGrafter"/>
</dbReference>
<keyword evidence="6 12" id="KW-0808">Transferase</keyword>
<dbReference type="PIRSF" id="PIRSF000532">
    <property type="entry name" value="ATP_PFK_prok"/>
    <property type="match status" value="1"/>
</dbReference>
<dbReference type="GO" id="GO:0061621">
    <property type="term" value="P:canonical glycolysis"/>
    <property type="evidence" value="ECO:0007669"/>
    <property type="project" value="TreeGrafter"/>
</dbReference>
<dbReference type="NCBIfam" id="NF010674">
    <property type="entry name" value="PRK14071.1"/>
    <property type="match status" value="1"/>
</dbReference>
<dbReference type="InterPro" id="IPR012829">
    <property type="entry name" value="Phosphofructokinase_III"/>
</dbReference>
<dbReference type="EC" id="2.7.1.11" evidence="4"/>
<dbReference type="InterPro" id="IPR035966">
    <property type="entry name" value="PKF_sf"/>
</dbReference>
<comment type="subcellular location">
    <subcellularLocation>
        <location evidence="2">Cytoplasm</location>
    </subcellularLocation>
</comment>
<dbReference type="GO" id="GO:0003872">
    <property type="term" value="F:6-phosphofructokinase activity"/>
    <property type="evidence" value="ECO:0007669"/>
    <property type="project" value="UniProtKB-EC"/>
</dbReference>
<sequence>MAKIKRIGVLTSGGDCAGLNAVIRAVTCRAVRTYGWEVYGIKDGTAGLMNRPLEYMKLGLNAMSGDILRAGGTFLGTVNKGDPFNFPMPDGSRRNRVKEIADGYHELGLAVLVVIGGDGSQDIIRRICQQGDMKMIGVPKTIDNDVRYTEYAVGFTTAVNTAVEALDRLAPTAASHHRVMILEAMGRGAGHLALNAGIAGGADIILIPEIRYTIDGVVTKIRQVHEEGRNHSLIVVAEGCMTENGQSVTTLQSGGEIRFGGIGAYLSAAISKYLNIETRITVLGHVQRGGVPAARDRVIASAFGVHAVDLVAQSKFDRMVAWHDRGVIDVPLASVVEGPRSVDPQGPIVHTARGLGIYMGDR</sequence>
<dbReference type="FunFam" id="3.40.50.460:FF:000002">
    <property type="entry name" value="ATP-dependent 6-phosphofructokinase"/>
    <property type="match status" value="1"/>
</dbReference>
<dbReference type="InterPro" id="IPR015912">
    <property type="entry name" value="Phosphofructokinase_CS"/>
</dbReference>
<evidence type="ECO:0000256" key="10">
    <source>
        <dbReference type="ARBA" id="ARBA00023152"/>
    </source>
</evidence>
<gene>
    <name evidence="12" type="ORF">RIEGSTA812A_PEG_870</name>
</gene>
<evidence type="ECO:0000313" key="12">
    <source>
        <dbReference type="EMBL" id="VBB69397.1"/>
    </source>
</evidence>
<dbReference type="GO" id="GO:0006002">
    <property type="term" value="P:fructose 6-phosphate metabolic process"/>
    <property type="evidence" value="ECO:0007669"/>
    <property type="project" value="InterPro"/>
</dbReference>
<keyword evidence="7" id="KW-0479">Metal-binding</keyword>
<keyword evidence="9" id="KW-0460">Magnesium</keyword>
<evidence type="ECO:0000256" key="3">
    <source>
        <dbReference type="ARBA" id="ARBA00004679"/>
    </source>
</evidence>
<evidence type="ECO:0000256" key="2">
    <source>
        <dbReference type="ARBA" id="ARBA00004496"/>
    </source>
</evidence>
<comment type="cofactor">
    <cofactor evidence="1">
        <name>Mg(2+)</name>
        <dbReference type="ChEBI" id="CHEBI:18420"/>
    </cofactor>
</comment>
<dbReference type="PROSITE" id="PS00433">
    <property type="entry name" value="PHOSPHOFRUCTOKINASE"/>
    <property type="match status" value="1"/>
</dbReference>